<evidence type="ECO:0000313" key="3">
    <source>
        <dbReference type="EnsemblMetazoa" id="GAUT002414-PA"/>
    </source>
</evidence>
<keyword evidence="2" id="KW-0812">Transmembrane</keyword>
<feature type="compositionally biased region" description="Acidic residues" evidence="1">
    <location>
        <begin position="20"/>
        <end position="34"/>
    </location>
</feature>
<sequence>MIRFEKKAGGGFNQINNDDGNNDDDDDDDDDDGSDGSMVVDFLPLTLFHFQTSLVKAMFNLGILVMKRVFLIFNMSLTHVIINICLGLNTRFRKISLREKEIKSDTNSRKSFGESQNTRRNIEK</sequence>
<feature type="region of interest" description="Disordered" evidence="1">
    <location>
        <begin position="102"/>
        <end position="124"/>
    </location>
</feature>
<keyword evidence="4" id="KW-1185">Reference proteome</keyword>
<keyword evidence="2" id="KW-0472">Membrane</keyword>
<organism evidence="3 4">
    <name type="scientific">Glossina austeni</name>
    <name type="common">Savannah tsetse fly</name>
    <dbReference type="NCBI Taxonomy" id="7395"/>
    <lineage>
        <taxon>Eukaryota</taxon>
        <taxon>Metazoa</taxon>
        <taxon>Ecdysozoa</taxon>
        <taxon>Arthropoda</taxon>
        <taxon>Hexapoda</taxon>
        <taxon>Insecta</taxon>
        <taxon>Pterygota</taxon>
        <taxon>Neoptera</taxon>
        <taxon>Endopterygota</taxon>
        <taxon>Diptera</taxon>
        <taxon>Brachycera</taxon>
        <taxon>Muscomorpha</taxon>
        <taxon>Hippoboscoidea</taxon>
        <taxon>Glossinidae</taxon>
        <taxon>Glossina</taxon>
    </lineage>
</organism>
<keyword evidence="2" id="KW-1133">Transmembrane helix</keyword>
<feature type="compositionally biased region" description="Basic and acidic residues" evidence="1">
    <location>
        <begin position="102"/>
        <end position="112"/>
    </location>
</feature>
<feature type="compositionally biased region" description="Polar residues" evidence="1">
    <location>
        <begin position="113"/>
        <end position="124"/>
    </location>
</feature>
<evidence type="ECO:0000256" key="1">
    <source>
        <dbReference type="SAM" id="MobiDB-lite"/>
    </source>
</evidence>
<feature type="transmembrane region" description="Helical" evidence="2">
    <location>
        <begin position="69"/>
        <end position="88"/>
    </location>
</feature>
<protein>
    <submittedName>
        <fullName evidence="3">Uncharacterized protein</fullName>
    </submittedName>
</protein>
<dbReference type="VEuPathDB" id="VectorBase:GAUT002414"/>
<dbReference type="Proteomes" id="UP000078200">
    <property type="component" value="Unassembled WGS sequence"/>
</dbReference>
<accession>A0A1A9UEQ8</accession>
<evidence type="ECO:0000313" key="4">
    <source>
        <dbReference type="Proteomes" id="UP000078200"/>
    </source>
</evidence>
<dbReference type="AlphaFoldDB" id="A0A1A9UEQ8"/>
<dbReference type="EnsemblMetazoa" id="GAUT002414-RA">
    <property type="protein sequence ID" value="GAUT002414-PA"/>
    <property type="gene ID" value="GAUT002414"/>
</dbReference>
<feature type="region of interest" description="Disordered" evidence="1">
    <location>
        <begin position="1"/>
        <end position="35"/>
    </location>
</feature>
<reference evidence="3" key="1">
    <citation type="submission" date="2020-05" db="UniProtKB">
        <authorList>
            <consortium name="EnsemblMetazoa"/>
        </authorList>
    </citation>
    <scope>IDENTIFICATION</scope>
    <source>
        <strain evidence="3">TTRI</strain>
    </source>
</reference>
<name>A0A1A9UEQ8_GLOAU</name>
<evidence type="ECO:0000256" key="2">
    <source>
        <dbReference type="SAM" id="Phobius"/>
    </source>
</evidence>
<proteinExistence type="predicted"/>